<evidence type="ECO:0000256" key="3">
    <source>
        <dbReference type="ARBA" id="ARBA00023136"/>
    </source>
</evidence>
<accession>A0ABS1JBC4</accession>
<evidence type="ECO:0000256" key="1">
    <source>
        <dbReference type="ARBA" id="ARBA00004236"/>
    </source>
</evidence>
<dbReference type="PROSITE" id="PS51832">
    <property type="entry name" value="HD_GYP"/>
    <property type="match status" value="1"/>
</dbReference>
<dbReference type="CDD" id="cd06225">
    <property type="entry name" value="HAMP"/>
    <property type="match status" value="1"/>
</dbReference>
<dbReference type="InterPro" id="IPR003607">
    <property type="entry name" value="HD/PDEase_dom"/>
</dbReference>
<keyword evidence="3 4" id="KW-0472">Membrane</keyword>
<sequence>MSIYQRFLRTLVRNYFLGSMVAVFGIGGLYMFSTLELQERDMLTMVVILAISLACMFTVEGFWFLRQIAPIRHVFLRQSRSVQDVEQAYLRLHSMPLLTVKRTLGPHMLGFTIPGVVLSVASISYGWLHLPYRMIWLASLGCVLVSLMHAMIEFYLTTEAIRPMLSYLRTWSLQEFSLDLSLNGEVLVSTRRKYTLSALLIGTIPTMLFGLATNIRLAETSNLFDGYWQWALLVLLLGVAFSGASAVLMARAVQQPVEELQEMMRQVQRGRFTVQASDLYSDEFSRLITGFNRMVTDLRIRDEHNTQLLESYFATLAAALDARDPYTAGHSMRVAKYSVQIGGAYGMIPEQLDLLNKSALLHDIGKIGIRDNVLLKEGKLTDEEFAQIKLHPVLGEAILLQIQPVEAMAPLLPGVRSHHERYDGRGYPDGLAGLEIPLFGRIMAVADAFDAMTSDRPYRKGMPVEKALAILADGKGTQWDPEFAQMFIDLQQQRESQEDEKTSLGTVV</sequence>
<dbReference type="InterPro" id="IPR037522">
    <property type="entry name" value="HD_GYP_dom"/>
</dbReference>
<reference evidence="7 8" key="1">
    <citation type="submission" date="2021-01" db="EMBL/GenBank/DDBJ databases">
        <title>Tumebacillus sp. strain ITR2 16S ribosomal RNA gene Genome sequencing and assembly.</title>
        <authorList>
            <person name="Kang M."/>
        </authorList>
    </citation>
    <scope>NUCLEOTIDE SEQUENCE [LARGE SCALE GENOMIC DNA]</scope>
    <source>
        <strain evidence="7 8">ITR2</strain>
    </source>
</reference>
<dbReference type="PROSITE" id="PS50885">
    <property type="entry name" value="HAMP"/>
    <property type="match status" value="1"/>
</dbReference>
<gene>
    <name evidence="7" type="ORF">JJB07_11790</name>
</gene>
<evidence type="ECO:0000313" key="7">
    <source>
        <dbReference type="EMBL" id="MBL0387334.1"/>
    </source>
</evidence>
<feature type="transmembrane region" description="Helical" evidence="4">
    <location>
        <begin position="44"/>
        <end position="65"/>
    </location>
</feature>
<evidence type="ECO:0000259" key="5">
    <source>
        <dbReference type="PROSITE" id="PS50885"/>
    </source>
</evidence>
<organism evidence="7 8">
    <name type="scientific">Tumebacillus amylolyticus</name>
    <dbReference type="NCBI Taxonomy" id="2801339"/>
    <lineage>
        <taxon>Bacteria</taxon>
        <taxon>Bacillati</taxon>
        <taxon>Bacillota</taxon>
        <taxon>Bacilli</taxon>
        <taxon>Bacillales</taxon>
        <taxon>Alicyclobacillaceae</taxon>
        <taxon>Tumebacillus</taxon>
    </lineage>
</organism>
<dbReference type="PANTHER" id="PTHR43155">
    <property type="entry name" value="CYCLIC DI-GMP PHOSPHODIESTERASE PA4108-RELATED"/>
    <property type="match status" value="1"/>
</dbReference>
<dbReference type="SUPFAM" id="SSF158472">
    <property type="entry name" value="HAMP domain-like"/>
    <property type="match status" value="1"/>
</dbReference>
<dbReference type="Pfam" id="PF13487">
    <property type="entry name" value="HD_5"/>
    <property type="match status" value="1"/>
</dbReference>
<feature type="domain" description="HD-GYP" evidence="6">
    <location>
        <begin position="305"/>
        <end position="503"/>
    </location>
</feature>
<protein>
    <submittedName>
        <fullName evidence="7">HD domain-containing protein</fullName>
    </submittedName>
</protein>
<feature type="transmembrane region" description="Helical" evidence="4">
    <location>
        <begin position="227"/>
        <end position="250"/>
    </location>
</feature>
<name>A0ABS1JBC4_9BACL</name>
<dbReference type="Proteomes" id="UP000602284">
    <property type="component" value="Unassembled WGS sequence"/>
</dbReference>
<dbReference type="EMBL" id="JAEQNB010000003">
    <property type="protein sequence ID" value="MBL0387334.1"/>
    <property type="molecule type" value="Genomic_DNA"/>
</dbReference>
<dbReference type="RefSeq" id="WP_201635223.1">
    <property type="nucleotide sequence ID" value="NZ_JAEQNB010000003.1"/>
</dbReference>
<dbReference type="Gene3D" id="1.10.3210.10">
    <property type="entry name" value="Hypothetical protein af1432"/>
    <property type="match status" value="1"/>
</dbReference>
<dbReference type="SMART" id="SM00304">
    <property type="entry name" value="HAMP"/>
    <property type="match status" value="1"/>
</dbReference>
<evidence type="ECO:0000313" key="8">
    <source>
        <dbReference type="Proteomes" id="UP000602284"/>
    </source>
</evidence>
<comment type="subcellular location">
    <subcellularLocation>
        <location evidence="1">Cell membrane</location>
    </subcellularLocation>
</comment>
<keyword evidence="8" id="KW-1185">Reference proteome</keyword>
<dbReference type="SUPFAM" id="SSF109604">
    <property type="entry name" value="HD-domain/PDEase-like"/>
    <property type="match status" value="1"/>
</dbReference>
<evidence type="ECO:0000256" key="2">
    <source>
        <dbReference type="ARBA" id="ARBA00022475"/>
    </source>
</evidence>
<feature type="transmembrane region" description="Helical" evidence="4">
    <location>
        <begin position="12"/>
        <end position="32"/>
    </location>
</feature>
<keyword evidence="2" id="KW-1003">Cell membrane</keyword>
<dbReference type="Pfam" id="PF00672">
    <property type="entry name" value="HAMP"/>
    <property type="match status" value="1"/>
</dbReference>
<dbReference type="PANTHER" id="PTHR43155:SF2">
    <property type="entry name" value="CYCLIC DI-GMP PHOSPHODIESTERASE PA4108"/>
    <property type="match status" value="1"/>
</dbReference>
<dbReference type="InterPro" id="IPR003660">
    <property type="entry name" value="HAMP_dom"/>
</dbReference>
<feature type="transmembrane region" description="Helical" evidence="4">
    <location>
        <begin position="134"/>
        <end position="156"/>
    </location>
</feature>
<keyword evidence="4" id="KW-1133">Transmembrane helix</keyword>
<dbReference type="CDD" id="cd00077">
    <property type="entry name" value="HDc"/>
    <property type="match status" value="1"/>
</dbReference>
<feature type="domain" description="HAMP" evidence="5">
    <location>
        <begin position="251"/>
        <end position="303"/>
    </location>
</feature>
<evidence type="ECO:0000259" key="6">
    <source>
        <dbReference type="PROSITE" id="PS51832"/>
    </source>
</evidence>
<feature type="transmembrane region" description="Helical" evidence="4">
    <location>
        <begin position="108"/>
        <end position="128"/>
    </location>
</feature>
<evidence type="ECO:0000256" key="4">
    <source>
        <dbReference type="SAM" id="Phobius"/>
    </source>
</evidence>
<dbReference type="SMART" id="SM00471">
    <property type="entry name" value="HDc"/>
    <property type="match status" value="1"/>
</dbReference>
<feature type="transmembrane region" description="Helical" evidence="4">
    <location>
        <begin position="194"/>
        <end position="215"/>
    </location>
</feature>
<proteinExistence type="predicted"/>
<comment type="caution">
    <text evidence="7">The sequence shown here is derived from an EMBL/GenBank/DDBJ whole genome shotgun (WGS) entry which is preliminary data.</text>
</comment>
<dbReference type="Gene3D" id="6.10.340.10">
    <property type="match status" value="1"/>
</dbReference>
<keyword evidence="4" id="KW-0812">Transmembrane</keyword>